<dbReference type="EMBL" id="JACHLN010000002">
    <property type="protein sequence ID" value="MBB4839301.1"/>
    <property type="molecule type" value="Genomic_DNA"/>
</dbReference>
<dbReference type="SUPFAM" id="SSF51905">
    <property type="entry name" value="FAD/NAD(P)-binding domain"/>
    <property type="match status" value="1"/>
</dbReference>
<proteinExistence type="inferred from homology"/>
<dbReference type="Proteomes" id="UP000575241">
    <property type="component" value="Unassembled WGS sequence"/>
</dbReference>
<dbReference type="GO" id="GO:0097621">
    <property type="term" value="F:monoamine oxidase activity"/>
    <property type="evidence" value="ECO:0007669"/>
    <property type="project" value="UniProtKB-EC"/>
</dbReference>
<keyword evidence="4" id="KW-1185">Reference proteome</keyword>
<comment type="caution">
    <text evidence="3">The sequence shown here is derived from an EMBL/GenBank/DDBJ whole genome shotgun (WGS) entry which is preliminary data.</text>
</comment>
<gene>
    <name evidence="3" type="ORF">HNP52_002370</name>
</gene>
<feature type="domain" description="Amine oxidase" evidence="2">
    <location>
        <begin position="58"/>
        <end position="361"/>
    </location>
</feature>
<dbReference type="SUPFAM" id="SSF54373">
    <property type="entry name" value="FAD-linked reductases, C-terminal domain"/>
    <property type="match status" value="1"/>
</dbReference>
<organism evidence="3 4">
    <name type="scientific">Sphingomonas kyeonggiensis</name>
    <dbReference type="NCBI Taxonomy" id="1268553"/>
    <lineage>
        <taxon>Bacteria</taxon>
        <taxon>Pseudomonadati</taxon>
        <taxon>Pseudomonadota</taxon>
        <taxon>Alphaproteobacteria</taxon>
        <taxon>Sphingomonadales</taxon>
        <taxon>Sphingomonadaceae</taxon>
        <taxon>Sphingomonas</taxon>
    </lineage>
</organism>
<accession>A0A7W7K246</accession>
<dbReference type="Gene3D" id="3.50.50.60">
    <property type="entry name" value="FAD/NAD(P)-binding domain"/>
    <property type="match status" value="2"/>
</dbReference>
<evidence type="ECO:0000313" key="3">
    <source>
        <dbReference type="EMBL" id="MBB4839301.1"/>
    </source>
</evidence>
<sequence>MSTKISRADFLRSHPDATAWAALDDATNEQLRITPGPVRLDEGSFKGKRALILGAGVGGLTTAYELLVHKTGMDVTILEAQNRTGGRCMSLRTGDTLTEDKDDALFGSEPGETQVVRFEWPVGDAEPYLNAGPGRIPSAHKRLLSYLREFGVAVEVYVMNSMSNLVQMDKGALRGKPRVYRQIDHNLRGWIAQLVHENAAQLLEATSLDIPTNERRGLAAKLKSLMISFGELDENGNYAPTSGNPGFENAISRAGFDVLPGVAAGEISKAIKLEDLLKSEYWAQTRFYQPVDFLWQQTIFQPVGGMDQVQRAFARQVSTLGGTIHLNSPVTSIAWDAKTREFVVQVARIGSRETIEYRADYCFSNIAIPFLEKLLSKDLQGGGDKSGFDVPFKQGLKAVYAAQARPRINDKGEYQDKFLAATTKVGWQGDRTLWQGKLITARHTDDLKLTTLVAPDAEEGVVPIFGGISWTSHEIVQIWYPSTAYHDRKGVLTGAYNFGQVAHEWGKMTVSDRLDLAREGARKFGVKFGNGLHDGLAIAWQNMPYIKGGWAYWQSVGPAREAADHFNNLSQGTGIHDAKGKLSDPVFFVVGDQLSSLPGWQEGAIAAALNALTRMARPDLEIPRLEKLPDTRLLVEGI</sequence>
<dbReference type="InterPro" id="IPR002937">
    <property type="entry name" value="Amino_oxidase"/>
</dbReference>
<evidence type="ECO:0000256" key="1">
    <source>
        <dbReference type="ARBA" id="ARBA00006046"/>
    </source>
</evidence>
<dbReference type="RefSeq" id="WP_184167150.1">
    <property type="nucleotide sequence ID" value="NZ_JACHLN010000002.1"/>
</dbReference>
<keyword evidence="3" id="KW-0560">Oxidoreductase</keyword>
<dbReference type="PANTHER" id="PTHR43734:SF1">
    <property type="entry name" value="PHYTOENE DESATURASE"/>
    <property type="match status" value="1"/>
</dbReference>
<comment type="similarity">
    <text evidence="1">Belongs to the carotenoid/retinoid oxidoreductase family.</text>
</comment>
<dbReference type="AlphaFoldDB" id="A0A7W7K246"/>
<dbReference type="EC" id="1.4.3.4" evidence="3"/>
<dbReference type="PANTHER" id="PTHR43734">
    <property type="entry name" value="PHYTOENE DESATURASE"/>
    <property type="match status" value="1"/>
</dbReference>
<dbReference type="Pfam" id="PF01593">
    <property type="entry name" value="Amino_oxidase"/>
    <property type="match status" value="1"/>
</dbReference>
<name>A0A7W7K246_9SPHN</name>
<protein>
    <submittedName>
        <fullName evidence="3">Monoamine oxidase</fullName>
        <ecNumber evidence="3">1.4.3.4</ecNumber>
    </submittedName>
</protein>
<evidence type="ECO:0000313" key="4">
    <source>
        <dbReference type="Proteomes" id="UP000575241"/>
    </source>
</evidence>
<reference evidence="3 4" key="1">
    <citation type="submission" date="2020-08" db="EMBL/GenBank/DDBJ databases">
        <title>Functional genomics of gut bacteria from endangered species of beetles.</title>
        <authorList>
            <person name="Carlos-Shanley C."/>
        </authorList>
    </citation>
    <scope>NUCLEOTIDE SEQUENCE [LARGE SCALE GENOMIC DNA]</scope>
    <source>
        <strain evidence="3 4">S00224</strain>
    </source>
</reference>
<evidence type="ECO:0000259" key="2">
    <source>
        <dbReference type="Pfam" id="PF01593"/>
    </source>
</evidence>
<dbReference type="Gene3D" id="3.90.660.10">
    <property type="match status" value="2"/>
</dbReference>
<dbReference type="InterPro" id="IPR036188">
    <property type="entry name" value="FAD/NAD-bd_sf"/>
</dbReference>
<dbReference type="Gene3D" id="1.20.1440.240">
    <property type="match status" value="1"/>
</dbReference>